<feature type="domain" description="POTRA" evidence="10">
    <location>
        <begin position="43"/>
        <end position="123"/>
    </location>
</feature>
<comment type="subcellular location">
    <subcellularLocation>
        <location evidence="1">Membrane</location>
    </subcellularLocation>
</comment>
<dbReference type="Proteomes" id="UP000198122">
    <property type="component" value="Unassembled WGS sequence"/>
</dbReference>
<dbReference type="GO" id="GO:0016020">
    <property type="term" value="C:membrane"/>
    <property type="evidence" value="ECO:0007669"/>
    <property type="project" value="UniProtKB-SubCell"/>
</dbReference>
<keyword evidence="4 9" id="KW-0812">Transmembrane</keyword>
<dbReference type="PROSITE" id="PS51779">
    <property type="entry name" value="POTRA"/>
    <property type="match status" value="1"/>
</dbReference>
<keyword evidence="5 9" id="KW-1133">Transmembrane helix</keyword>
<keyword evidence="6 9" id="KW-0472">Membrane</keyword>
<evidence type="ECO:0000256" key="9">
    <source>
        <dbReference type="SAM" id="Phobius"/>
    </source>
</evidence>
<evidence type="ECO:0000256" key="4">
    <source>
        <dbReference type="ARBA" id="ARBA00022692"/>
    </source>
</evidence>
<dbReference type="Pfam" id="PF08478">
    <property type="entry name" value="POTRA_1"/>
    <property type="match status" value="1"/>
</dbReference>
<evidence type="ECO:0000256" key="3">
    <source>
        <dbReference type="ARBA" id="ARBA00022618"/>
    </source>
</evidence>
<dbReference type="InterPro" id="IPR034746">
    <property type="entry name" value="POTRA"/>
</dbReference>
<evidence type="ECO:0000256" key="2">
    <source>
        <dbReference type="ARBA" id="ARBA00022475"/>
    </source>
</evidence>
<gene>
    <name evidence="11" type="ORF">SAMN05445756_0377</name>
</gene>
<evidence type="ECO:0000256" key="5">
    <source>
        <dbReference type="ARBA" id="ARBA00022989"/>
    </source>
</evidence>
<protein>
    <submittedName>
        <fullName evidence="11">Cell division protein FtsQ</fullName>
    </submittedName>
</protein>
<dbReference type="EMBL" id="FYEZ01000001">
    <property type="protein sequence ID" value="SNC60920.1"/>
    <property type="molecule type" value="Genomic_DNA"/>
</dbReference>
<evidence type="ECO:0000313" key="11">
    <source>
        <dbReference type="EMBL" id="SNC60920.1"/>
    </source>
</evidence>
<keyword evidence="3 11" id="KW-0132">Cell division</keyword>
<dbReference type="InterPro" id="IPR013685">
    <property type="entry name" value="POTRA_FtsQ_type"/>
</dbReference>
<dbReference type="RefSeq" id="WP_159461817.1">
    <property type="nucleotide sequence ID" value="NZ_FYEZ01000001.1"/>
</dbReference>
<dbReference type="Gene3D" id="3.10.20.310">
    <property type="entry name" value="membrane protein fhac"/>
    <property type="match status" value="1"/>
</dbReference>
<evidence type="ECO:0000256" key="7">
    <source>
        <dbReference type="ARBA" id="ARBA00023306"/>
    </source>
</evidence>
<feature type="region of interest" description="Disordered" evidence="8">
    <location>
        <begin position="229"/>
        <end position="254"/>
    </location>
</feature>
<dbReference type="AlphaFoldDB" id="A0A212T4Y2"/>
<proteinExistence type="predicted"/>
<keyword evidence="12" id="KW-1185">Reference proteome</keyword>
<accession>A0A212T4Y2</accession>
<name>A0A212T4Y2_9MICO</name>
<dbReference type="OrthoDB" id="5150065at2"/>
<evidence type="ECO:0000256" key="8">
    <source>
        <dbReference type="SAM" id="MobiDB-lite"/>
    </source>
</evidence>
<keyword evidence="2" id="KW-1003">Cell membrane</keyword>
<organism evidence="11 12">
    <name type="scientific">Kytococcus aerolatus</name>
    <dbReference type="NCBI Taxonomy" id="592308"/>
    <lineage>
        <taxon>Bacteria</taxon>
        <taxon>Bacillati</taxon>
        <taxon>Actinomycetota</taxon>
        <taxon>Actinomycetes</taxon>
        <taxon>Micrococcales</taxon>
        <taxon>Kytococcaceae</taxon>
        <taxon>Kytococcus</taxon>
    </lineage>
</organism>
<feature type="transmembrane region" description="Helical" evidence="9">
    <location>
        <begin position="18"/>
        <end position="37"/>
    </location>
</feature>
<evidence type="ECO:0000259" key="10">
    <source>
        <dbReference type="PROSITE" id="PS51779"/>
    </source>
</evidence>
<evidence type="ECO:0000256" key="6">
    <source>
        <dbReference type="ARBA" id="ARBA00023136"/>
    </source>
</evidence>
<keyword evidence="7" id="KW-0131">Cell cycle</keyword>
<dbReference type="GO" id="GO:0051301">
    <property type="term" value="P:cell division"/>
    <property type="evidence" value="ECO:0007669"/>
    <property type="project" value="UniProtKB-KW"/>
</dbReference>
<sequence length="254" mass="27958">MRRRVVPEPGAPRGARRWWWVLPLLLAVLVAGGLWLAHRTDLWTVRAVEVEVEAPEGAAGWREQLASPKKVREQAGIGLGDRVVELDPGAAKRRLEELPGVRSAEVGRGWSRTVEVRVVLSEPVAQVERDGAWRVLDVSGRRIIDLDERAAGTPVIEPAPGLPEREYRSALRRALPALRALSGETREQVREFRVSESGLITLLPDSHVVIWGDGVDADAVREQEKSVRAVLEEQPPEPGATLDASQPGQVVVRP</sequence>
<evidence type="ECO:0000256" key="1">
    <source>
        <dbReference type="ARBA" id="ARBA00004370"/>
    </source>
</evidence>
<evidence type="ECO:0000313" key="12">
    <source>
        <dbReference type="Proteomes" id="UP000198122"/>
    </source>
</evidence>
<reference evidence="11 12" key="1">
    <citation type="submission" date="2017-06" db="EMBL/GenBank/DDBJ databases">
        <authorList>
            <person name="Kim H.J."/>
            <person name="Triplett B.A."/>
        </authorList>
    </citation>
    <scope>NUCLEOTIDE SEQUENCE [LARGE SCALE GENOMIC DNA]</scope>
    <source>
        <strain evidence="11 12">DSM 22179</strain>
    </source>
</reference>